<dbReference type="AlphaFoldDB" id="A0A2A4WWJ1"/>
<evidence type="ECO:0000313" key="2">
    <source>
        <dbReference type="Proteomes" id="UP000218767"/>
    </source>
</evidence>
<dbReference type="Proteomes" id="UP000218767">
    <property type="component" value="Unassembled WGS sequence"/>
</dbReference>
<organism evidence="1 2">
    <name type="scientific">SAR86 cluster bacterium</name>
    <dbReference type="NCBI Taxonomy" id="2030880"/>
    <lineage>
        <taxon>Bacteria</taxon>
        <taxon>Pseudomonadati</taxon>
        <taxon>Pseudomonadota</taxon>
        <taxon>Gammaproteobacteria</taxon>
        <taxon>SAR86 cluster</taxon>
    </lineage>
</organism>
<dbReference type="Pfam" id="PF06804">
    <property type="entry name" value="Lipoprotein_18"/>
    <property type="match status" value="1"/>
</dbReference>
<dbReference type="EMBL" id="NVUL01000106">
    <property type="protein sequence ID" value="PCI74195.1"/>
    <property type="molecule type" value="Genomic_DNA"/>
</dbReference>
<protein>
    <recommendedName>
        <fullName evidence="3">Outer membrane protein assembly factor BamC</fullName>
    </recommendedName>
</protein>
<evidence type="ECO:0000313" key="1">
    <source>
        <dbReference type="EMBL" id="PCI74195.1"/>
    </source>
</evidence>
<evidence type="ECO:0008006" key="3">
    <source>
        <dbReference type="Google" id="ProtNLM"/>
    </source>
</evidence>
<gene>
    <name evidence="1" type="ORF">COB20_15385</name>
</gene>
<name>A0A2A4WWJ1_9GAMM</name>
<dbReference type="InterPro" id="IPR042268">
    <property type="entry name" value="BamC_C"/>
</dbReference>
<reference evidence="2" key="1">
    <citation type="submission" date="2017-08" db="EMBL/GenBank/DDBJ databases">
        <title>A dynamic microbial community with high functional redundancy inhabits the cold, oxic subseafloor aquifer.</title>
        <authorList>
            <person name="Tully B.J."/>
            <person name="Wheat C.G."/>
            <person name="Glazer B.T."/>
            <person name="Huber J.A."/>
        </authorList>
    </citation>
    <scope>NUCLEOTIDE SEQUENCE [LARGE SCALE GENOMIC DNA]</scope>
</reference>
<dbReference type="Gene3D" id="3.30.310.170">
    <property type="entry name" value="Outer membrane protein assembly factor BamC"/>
    <property type="match status" value="1"/>
</dbReference>
<accession>A0A2A4WWJ1</accession>
<proteinExistence type="predicted"/>
<sequence>MMCWTVIVMKKVKQEPSCMSKPLVILTYAMLLTGCNYLAGENGPFRDRADDYMEAPVLPLMAVPNELDSYTLDELYVIPAQFSVSAVPFDEVPLPKPIETNGREGVIIQNLTDTSWIVLDATPGQVWPLVRDYWTQLEVILEYEDPGAGVMETSWLEVDSNLETRHKYRVTIEPGLHSGYSEIYVIHVQSPRSEPAPLVTTWPETSTSEDRERQILDSLSQYLADRNDVYQASSSSLLAGSIEAERKANIVDDGQGGQVLELRLGYRRAWVLVRSALDEAGVTILENDRDMAFLNVRFSGISEDDDEPGFIGRLFTRNDGESAAVEQDFSVRLVDEDGVVTVIAEPLESTDDLSDLTAELLLVINNNLT</sequence>
<dbReference type="InterPro" id="IPR010653">
    <property type="entry name" value="NlpB/DapX"/>
</dbReference>
<comment type="caution">
    <text evidence="1">The sequence shown here is derived from an EMBL/GenBank/DDBJ whole genome shotgun (WGS) entry which is preliminary data.</text>
</comment>